<dbReference type="InterPro" id="IPR023198">
    <property type="entry name" value="PGP-like_dom2"/>
</dbReference>
<evidence type="ECO:0000313" key="2">
    <source>
        <dbReference type="EMBL" id="KRK36417.1"/>
    </source>
</evidence>
<accession>A0A0R1GY87</accession>
<dbReference type="RefSeq" id="WP_057904634.1">
    <property type="nucleotide sequence ID" value="NZ_AZDA01000064.1"/>
</dbReference>
<organism evidence="2 3">
    <name type="scientific">Loigolactobacillus bifermentans DSM 20003</name>
    <dbReference type="NCBI Taxonomy" id="1423726"/>
    <lineage>
        <taxon>Bacteria</taxon>
        <taxon>Bacillati</taxon>
        <taxon>Bacillota</taxon>
        <taxon>Bacilli</taxon>
        <taxon>Lactobacillales</taxon>
        <taxon>Lactobacillaceae</taxon>
        <taxon>Loigolactobacillus</taxon>
    </lineage>
</organism>
<keyword evidence="1 2" id="KW-0378">Hydrolase</keyword>
<sequence>MILTFDCYDTLVDMQAITDCIQHIASTHQVDPQQAAFLYSTYEDRLMYGEAFRPYPELIQQNLAYLDMELRTGQLFQNHIETVFEAYRQLKPHPEVVATLKKLLAQGHQIYIMSNTDPIFMTHNLDHLQHAVTDVILAKDTHCYKPNLKFFEYVANKLDLDHHDHTHIAMGYWWDMVPCQTLGWRRIWINRAGLTALPEYQPTVTLPDLTRVPDVISKW</sequence>
<dbReference type="InterPro" id="IPR023214">
    <property type="entry name" value="HAD_sf"/>
</dbReference>
<dbReference type="Gene3D" id="3.40.50.1000">
    <property type="entry name" value="HAD superfamily/HAD-like"/>
    <property type="match status" value="1"/>
</dbReference>
<dbReference type="STRING" id="1423726.FC07_GL003027"/>
<dbReference type="GO" id="GO:0016787">
    <property type="term" value="F:hydrolase activity"/>
    <property type="evidence" value="ECO:0007669"/>
    <property type="project" value="UniProtKB-KW"/>
</dbReference>
<dbReference type="InterPro" id="IPR036412">
    <property type="entry name" value="HAD-like_sf"/>
</dbReference>
<dbReference type="PANTHER" id="PTHR43316">
    <property type="entry name" value="HYDROLASE, HALOACID DELAHOGENASE-RELATED"/>
    <property type="match status" value="1"/>
</dbReference>
<gene>
    <name evidence="2" type="ORF">FC07_GL003027</name>
</gene>
<name>A0A0R1GY87_9LACO</name>
<comment type="caution">
    <text evidence="2">The sequence shown here is derived from an EMBL/GenBank/DDBJ whole genome shotgun (WGS) entry which is preliminary data.</text>
</comment>
<dbReference type="PANTHER" id="PTHR43316:SF3">
    <property type="entry name" value="HALOACID DEHALOGENASE, TYPE II (AFU_ORTHOLOGUE AFUA_2G07750)-RELATED"/>
    <property type="match status" value="1"/>
</dbReference>
<dbReference type="AlphaFoldDB" id="A0A0R1GY87"/>
<dbReference type="Pfam" id="PF00702">
    <property type="entry name" value="Hydrolase"/>
    <property type="match status" value="1"/>
</dbReference>
<reference evidence="2 3" key="1">
    <citation type="journal article" date="2015" name="Genome Announc.">
        <title>Expanding the biotechnology potential of lactobacilli through comparative genomics of 213 strains and associated genera.</title>
        <authorList>
            <person name="Sun Z."/>
            <person name="Harris H.M."/>
            <person name="McCann A."/>
            <person name="Guo C."/>
            <person name="Argimon S."/>
            <person name="Zhang W."/>
            <person name="Yang X."/>
            <person name="Jeffery I.B."/>
            <person name="Cooney J.C."/>
            <person name="Kagawa T.F."/>
            <person name="Liu W."/>
            <person name="Song Y."/>
            <person name="Salvetti E."/>
            <person name="Wrobel A."/>
            <person name="Rasinkangas P."/>
            <person name="Parkhill J."/>
            <person name="Rea M.C."/>
            <person name="O'Sullivan O."/>
            <person name="Ritari J."/>
            <person name="Douillard F.P."/>
            <person name="Paul Ross R."/>
            <person name="Yang R."/>
            <person name="Briner A.E."/>
            <person name="Felis G.E."/>
            <person name="de Vos W.M."/>
            <person name="Barrangou R."/>
            <person name="Klaenhammer T.R."/>
            <person name="Caufield P.W."/>
            <person name="Cui Y."/>
            <person name="Zhang H."/>
            <person name="O'Toole P.W."/>
        </authorList>
    </citation>
    <scope>NUCLEOTIDE SEQUENCE [LARGE SCALE GENOMIC DNA]</scope>
    <source>
        <strain evidence="2 3">DSM 20003</strain>
    </source>
</reference>
<dbReference type="SFLD" id="SFLDS00003">
    <property type="entry name" value="Haloacid_Dehalogenase"/>
    <property type="match status" value="1"/>
</dbReference>
<dbReference type="Gene3D" id="1.10.150.240">
    <property type="entry name" value="Putative phosphatase, domain 2"/>
    <property type="match status" value="1"/>
</dbReference>
<dbReference type="EMBL" id="AZDA01000064">
    <property type="protein sequence ID" value="KRK36417.1"/>
    <property type="molecule type" value="Genomic_DNA"/>
</dbReference>
<dbReference type="OrthoDB" id="264363at2"/>
<dbReference type="InterPro" id="IPR051540">
    <property type="entry name" value="S-2-haloacid_dehalogenase"/>
</dbReference>
<dbReference type="PATRIC" id="fig|1423726.3.peg.3141"/>
<evidence type="ECO:0000313" key="3">
    <source>
        <dbReference type="Proteomes" id="UP000051461"/>
    </source>
</evidence>
<dbReference type="Proteomes" id="UP000051461">
    <property type="component" value="Unassembled WGS sequence"/>
</dbReference>
<dbReference type="SUPFAM" id="SSF56784">
    <property type="entry name" value="HAD-like"/>
    <property type="match status" value="1"/>
</dbReference>
<protein>
    <submittedName>
        <fullName evidence="2">Haloacid dehalogenase family hydrolase</fullName>
    </submittedName>
</protein>
<evidence type="ECO:0000256" key="1">
    <source>
        <dbReference type="ARBA" id="ARBA00022801"/>
    </source>
</evidence>
<keyword evidence="3" id="KW-1185">Reference proteome</keyword>
<dbReference type="SFLD" id="SFLDG01129">
    <property type="entry name" value="C1.5:_HAD__Beta-PGM__Phosphata"/>
    <property type="match status" value="1"/>
</dbReference>
<proteinExistence type="predicted"/>